<dbReference type="PANTHER" id="PTHR30258:SF1">
    <property type="entry name" value="PROTEIN TRANSPORT PROTEIN HOFB HOMOLOG"/>
    <property type="match status" value="1"/>
</dbReference>
<organism evidence="6 7">
    <name type="scientific">Candidatus Harrisonbacteria bacterium CG10_big_fil_rev_8_21_14_0_10_45_28</name>
    <dbReference type="NCBI Taxonomy" id="1974586"/>
    <lineage>
        <taxon>Bacteria</taxon>
        <taxon>Candidatus Harrisoniibacteriota</taxon>
    </lineage>
</organism>
<dbReference type="InterPro" id="IPR027417">
    <property type="entry name" value="P-loop_NTPase"/>
</dbReference>
<feature type="domain" description="AAA+ ATPase" evidence="5">
    <location>
        <begin position="186"/>
        <end position="309"/>
    </location>
</feature>
<evidence type="ECO:0000313" key="6">
    <source>
        <dbReference type="EMBL" id="PIR88086.1"/>
    </source>
</evidence>
<feature type="compositionally biased region" description="Basic and acidic residues" evidence="4">
    <location>
        <begin position="1"/>
        <end position="10"/>
    </location>
</feature>
<dbReference type="InterPro" id="IPR003593">
    <property type="entry name" value="AAA+_ATPase"/>
</dbReference>
<evidence type="ECO:0000259" key="5">
    <source>
        <dbReference type="SMART" id="SM00382"/>
    </source>
</evidence>
<dbReference type="FunFam" id="3.40.50.300:FF:000398">
    <property type="entry name" value="Type IV pilus assembly ATPase PilB"/>
    <property type="match status" value="1"/>
</dbReference>
<dbReference type="SUPFAM" id="SSF52540">
    <property type="entry name" value="P-loop containing nucleoside triphosphate hydrolases"/>
    <property type="match status" value="1"/>
</dbReference>
<proteinExistence type="inferred from homology"/>
<comment type="similarity">
    <text evidence="1">Belongs to the GSP E family.</text>
</comment>
<dbReference type="EMBL" id="PFBC01000017">
    <property type="protein sequence ID" value="PIR88086.1"/>
    <property type="molecule type" value="Genomic_DNA"/>
</dbReference>
<comment type="caution">
    <text evidence="6">The sequence shown here is derived from an EMBL/GenBank/DDBJ whole genome shotgun (WGS) entry which is preliminary data.</text>
</comment>
<dbReference type="GO" id="GO:0005524">
    <property type="term" value="F:ATP binding"/>
    <property type="evidence" value="ECO:0007669"/>
    <property type="project" value="UniProtKB-KW"/>
</dbReference>
<feature type="region of interest" description="Disordered" evidence="4">
    <location>
        <begin position="1"/>
        <end position="28"/>
    </location>
</feature>
<dbReference type="InterPro" id="IPR001482">
    <property type="entry name" value="T2SS/T4SS_dom"/>
</dbReference>
<dbReference type="Gene3D" id="3.40.50.300">
    <property type="entry name" value="P-loop containing nucleotide triphosphate hydrolases"/>
    <property type="match status" value="1"/>
</dbReference>
<evidence type="ECO:0000256" key="2">
    <source>
        <dbReference type="ARBA" id="ARBA00022741"/>
    </source>
</evidence>
<evidence type="ECO:0000256" key="4">
    <source>
        <dbReference type="SAM" id="MobiDB-lite"/>
    </source>
</evidence>
<gene>
    <name evidence="6" type="ORF">COU10_01145</name>
</gene>
<evidence type="ECO:0000256" key="3">
    <source>
        <dbReference type="ARBA" id="ARBA00022840"/>
    </source>
</evidence>
<name>A0A2H0UQY9_9BACT</name>
<dbReference type="AlphaFoldDB" id="A0A2H0UQY9"/>
<reference evidence="7" key="1">
    <citation type="submission" date="2017-09" db="EMBL/GenBank/DDBJ databases">
        <title>Depth-based differentiation of microbial function through sediment-hosted aquifers and enrichment of novel symbionts in the deep terrestrial subsurface.</title>
        <authorList>
            <person name="Probst A.J."/>
            <person name="Ladd B."/>
            <person name="Jarett J.K."/>
            <person name="Geller-Mcgrath D.E."/>
            <person name="Sieber C.M.K."/>
            <person name="Emerson J.B."/>
            <person name="Anantharaman K."/>
            <person name="Thomas B.C."/>
            <person name="Malmstrom R."/>
            <person name="Stieglmeier M."/>
            <person name="Klingl A."/>
            <person name="Woyke T."/>
            <person name="Ryan C.M."/>
            <person name="Banfield J.F."/>
        </authorList>
    </citation>
    <scope>NUCLEOTIDE SEQUENCE [LARGE SCALE GENOMIC DNA]</scope>
</reference>
<dbReference type="PANTHER" id="PTHR30258">
    <property type="entry name" value="TYPE II SECRETION SYSTEM PROTEIN GSPE-RELATED"/>
    <property type="match status" value="1"/>
</dbReference>
<dbReference type="Gene3D" id="3.30.450.90">
    <property type="match status" value="1"/>
</dbReference>
<dbReference type="SMART" id="SM00382">
    <property type="entry name" value="AAA"/>
    <property type="match status" value="1"/>
</dbReference>
<keyword evidence="2" id="KW-0547">Nucleotide-binding</keyword>
<dbReference type="Proteomes" id="UP000230903">
    <property type="component" value="Unassembled WGS sequence"/>
</dbReference>
<evidence type="ECO:0000256" key="1">
    <source>
        <dbReference type="ARBA" id="ARBA00006611"/>
    </source>
</evidence>
<protein>
    <submittedName>
        <fullName evidence="6">Type II secretion system protein GspE</fullName>
    </submittedName>
</protein>
<dbReference type="GO" id="GO:0016887">
    <property type="term" value="F:ATP hydrolysis activity"/>
    <property type="evidence" value="ECO:0007669"/>
    <property type="project" value="TreeGrafter"/>
</dbReference>
<keyword evidence="3" id="KW-0067">ATP-binding</keyword>
<sequence length="438" mass="48698">MSGENEEQKDVVNAPAQPPQQAPAGKVRSGVIDANMDYIKGEVERQSPYRSVIKIVDSLINQAFASRASDIHLDPEETALQVRFRVDGVLHNVFSFPKEIHSEVLTRIKVLAGLRTDEHNAAQDGRMRVSVAGEDFVDVRVSIAPTYYGENCVMRLLINRADDFTLRDLGWSEHNLEIISRAIKKPYGLLLATGPTGSGKTTTLYMILKELNRPEVSIITIEDPIEYSLKGIDQIQVNEKTGLTFATGLRSILRQDPNIVMVGEIRDGDTANIAVNASMTGHLVLSTLHTNDAPTTLPRLLDLGVEPFLIASTLNIAIGQRLVRMICEDCKVKRTLTDVELETLRQSFSEKMIGENRIFFKGEGCARCGGTGYKSRIGIHEVIEVDEKLRELIMRRANADEIRKVAIEGGMITMTEDGFIKALQGKTTLEEILRVFHE</sequence>
<dbReference type="Pfam" id="PF00437">
    <property type="entry name" value="T2SSE"/>
    <property type="match status" value="1"/>
</dbReference>
<dbReference type="CDD" id="cd01129">
    <property type="entry name" value="PulE-GspE-like"/>
    <property type="match status" value="1"/>
</dbReference>
<dbReference type="GO" id="GO:0005886">
    <property type="term" value="C:plasma membrane"/>
    <property type="evidence" value="ECO:0007669"/>
    <property type="project" value="TreeGrafter"/>
</dbReference>
<accession>A0A2H0UQY9</accession>
<evidence type="ECO:0000313" key="7">
    <source>
        <dbReference type="Proteomes" id="UP000230903"/>
    </source>
</evidence>